<dbReference type="EMBL" id="NFCF01000063">
    <property type="protein sequence ID" value="OTW50883.1"/>
    <property type="molecule type" value="Genomic_DNA"/>
</dbReference>
<dbReference type="Proteomes" id="UP000195152">
    <property type="component" value="Unassembled WGS sequence"/>
</dbReference>
<dbReference type="AlphaFoldDB" id="A0A242WAN6"/>
<sequence>MSNQKNDEKKQELFLDEGMPWRFLPTGKVEKITTVFQDFYNEQNPNSKVKYHEQKFSDFINIDSSFEEKRGENDSSK</sequence>
<name>A0A242WAN6_BACTU</name>
<accession>A0A242WAN6</accession>
<dbReference type="RefSeq" id="WP_000070742.1">
    <property type="nucleotide sequence ID" value="NZ_NFCF01000063.1"/>
</dbReference>
<evidence type="ECO:0000313" key="1">
    <source>
        <dbReference type="EMBL" id="OTW50883.1"/>
    </source>
</evidence>
<proteinExistence type="predicted"/>
<comment type="caution">
    <text evidence="1">The sequence shown here is derived from an EMBL/GenBank/DDBJ whole genome shotgun (WGS) entry which is preliminary data.</text>
</comment>
<protein>
    <submittedName>
        <fullName evidence="1">Uncharacterized protein</fullName>
    </submittedName>
</protein>
<gene>
    <name evidence="1" type="ORF">BK699_10080</name>
</gene>
<reference evidence="1 2" key="1">
    <citation type="submission" date="2016-10" db="EMBL/GenBank/DDBJ databases">
        <title>Comparative genomics of Bacillus thuringiensis reveals a path to pathogens against multiple invertebrate hosts.</title>
        <authorList>
            <person name="Zheng J."/>
            <person name="Gao Q."/>
            <person name="Liu H."/>
            <person name="Peng D."/>
            <person name="Ruan L."/>
            <person name="Sun M."/>
        </authorList>
    </citation>
    <scope>NUCLEOTIDE SEQUENCE [LARGE SCALE GENOMIC DNA]</scope>
    <source>
        <strain evidence="1">BGSC 4AC1</strain>
    </source>
</reference>
<organism evidence="1 2">
    <name type="scientific">Bacillus thuringiensis serovar mexicanensis</name>
    <dbReference type="NCBI Taxonomy" id="180868"/>
    <lineage>
        <taxon>Bacteria</taxon>
        <taxon>Bacillati</taxon>
        <taxon>Bacillota</taxon>
        <taxon>Bacilli</taxon>
        <taxon>Bacillales</taxon>
        <taxon>Bacillaceae</taxon>
        <taxon>Bacillus</taxon>
        <taxon>Bacillus cereus group</taxon>
    </lineage>
</organism>
<evidence type="ECO:0000313" key="2">
    <source>
        <dbReference type="Proteomes" id="UP000195152"/>
    </source>
</evidence>